<reference evidence="8" key="1">
    <citation type="submission" date="2018-07" db="EMBL/GenBank/DDBJ databases">
        <title>Annotation of Aphanomyces astaci genome assembly.</title>
        <authorList>
            <person name="Studholme D.J."/>
        </authorList>
    </citation>
    <scope>NUCLEOTIDE SEQUENCE [LARGE SCALE GENOMIC DNA]</scope>
    <source>
        <strain evidence="8">Pc</strain>
    </source>
</reference>
<evidence type="ECO:0000256" key="1">
    <source>
        <dbReference type="ARBA" id="ARBA00004141"/>
    </source>
</evidence>
<dbReference type="Pfam" id="PF00153">
    <property type="entry name" value="Mito_carr"/>
    <property type="match status" value="2"/>
</dbReference>
<dbReference type="GO" id="GO:0055085">
    <property type="term" value="P:transmembrane transport"/>
    <property type="evidence" value="ECO:0007669"/>
    <property type="project" value="InterPro"/>
</dbReference>
<accession>A0A425DE10</accession>
<keyword evidence="5 6" id="KW-0472">Membrane</keyword>
<protein>
    <recommendedName>
        <fullName evidence="10">ADP/ATP translocase</fullName>
    </recommendedName>
</protein>
<feature type="repeat" description="Solcar" evidence="6">
    <location>
        <begin position="221"/>
        <end position="306"/>
    </location>
</feature>
<comment type="subcellular location">
    <subcellularLocation>
        <location evidence="1">Membrane</location>
        <topology evidence="1">Multi-pass membrane protein</topology>
    </subcellularLocation>
</comment>
<dbReference type="SUPFAM" id="SSF103506">
    <property type="entry name" value="Mitochondrial carrier"/>
    <property type="match status" value="2"/>
</dbReference>
<feature type="repeat" description="Solcar" evidence="6">
    <location>
        <begin position="34"/>
        <end position="119"/>
    </location>
</feature>
<dbReference type="PRINTS" id="PR00926">
    <property type="entry name" value="MITOCARRIER"/>
</dbReference>
<keyword evidence="9" id="KW-1185">Reference proteome</keyword>
<keyword evidence="3 6" id="KW-0812">Transmembrane</keyword>
<evidence type="ECO:0000313" key="9">
    <source>
        <dbReference type="Proteomes" id="UP000284702"/>
    </source>
</evidence>
<dbReference type="EMBL" id="MZMZ02002029">
    <property type="protein sequence ID" value="RQM27578.1"/>
    <property type="molecule type" value="Genomic_DNA"/>
</dbReference>
<evidence type="ECO:0000256" key="3">
    <source>
        <dbReference type="ARBA" id="ARBA00022692"/>
    </source>
</evidence>
<organism evidence="8 9">
    <name type="scientific">Aphanomyces astaci</name>
    <name type="common">Crayfish plague agent</name>
    <dbReference type="NCBI Taxonomy" id="112090"/>
    <lineage>
        <taxon>Eukaryota</taxon>
        <taxon>Sar</taxon>
        <taxon>Stramenopiles</taxon>
        <taxon>Oomycota</taxon>
        <taxon>Saprolegniomycetes</taxon>
        <taxon>Saprolegniales</taxon>
        <taxon>Verrucalvaceae</taxon>
        <taxon>Aphanomyces</taxon>
    </lineage>
</organism>
<dbReference type="AlphaFoldDB" id="A0A425DE10"/>
<dbReference type="VEuPathDB" id="FungiDB:H257_05245"/>
<evidence type="ECO:0000256" key="7">
    <source>
        <dbReference type="RuleBase" id="RU000488"/>
    </source>
</evidence>
<dbReference type="PANTHER" id="PTHR24089">
    <property type="entry name" value="SOLUTE CARRIER FAMILY 25"/>
    <property type="match status" value="1"/>
</dbReference>
<name>A0A425DE10_APHAT</name>
<gene>
    <name evidence="8" type="ORF">B5M09_006661</name>
</gene>
<dbReference type="InterPro" id="IPR018108">
    <property type="entry name" value="MCP_transmembrane"/>
</dbReference>
<dbReference type="InterPro" id="IPR002067">
    <property type="entry name" value="MCP"/>
</dbReference>
<keyword evidence="4" id="KW-0677">Repeat</keyword>
<proteinExistence type="inferred from homology"/>
<evidence type="ECO:0000256" key="6">
    <source>
        <dbReference type="PROSITE-ProRule" id="PRU00282"/>
    </source>
</evidence>
<dbReference type="Gene3D" id="1.50.40.10">
    <property type="entry name" value="Mitochondrial carrier domain"/>
    <property type="match status" value="2"/>
</dbReference>
<evidence type="ECO:0000256" key="5">
    <source>
        <dbReference type="ARBA" id="ARBA00023136"/>
    </source>
</evidence>
<dbReference type="GO" id="GO:0016020">
    <property type="term" value="C:membrane"/>
    <property type="evidence" value="ECO:0007669"/>
    <property type="project" value="UniProtKB-SubCell"/>
</dbReference>
<dbReference type="PROSITE" id="PS50920">
    <property type="entry name" value="SOLCAR"/>
    <property type="match status" value="2"/>
</dbReference>
<evidence type="ECO:0000313" key="8">
    <source>
        <dbReference type="EMBL" id="RQM27578.1"/>
    </source>
</evidence>
<dbReference type="Proteomes" id="UP000284702">
    <property type="component" value="Unassembled WGS sequence"/>
</dbReference>
<evidence type="ECO:0008006" key="10">
    <source>
        <dbReference type="Google" id="ProtNLM"/>
    </source>
</evidence>
<evidence type="ECO:0000256" key="2">
    <source>
        <dbReference type="ARBA" id="ARBA00022448"/>
    </source>
</evidence>
<comment type="similarity">
    <text evidence="7">Belongs to the mitochondrial carrier (TC 2.A.29) family.</text>
</comment>
<dbReference type="InterPro" id="IPR023395">
    <property type="entry name" value="MCP_dom_sf"/>
</dbReference>
<keyword evidence="2 7" id="KW-0813">Transport</keyword>
<sequence length="350" mass="38347">MMIHSFQLSTCGGSHLNMTTTNKTLATSAAISQINGVHSILAGVFAGCVTRSCTSPLDVMKILFQVNHPTAHRSIHHACQQLYVSEGIRGFWKGNLAECFGFDPYAGVKFSIFDTLRSESSAANAPHMEENLHGAIADMGATLAVYPMQVVRTQLALMLRPPLLHSVAFAGFVACELDSFERHRALQTREAAPIEPPEALVCVNARQFRVNASKNRGVLHDDPVDHLIVGSWLGAIAQLVSYPFDSVKQRLEVDTTKRYTGMLDCVKQVVRGEGAMSLYRGTLPNMVRVVPYAAVMFASYEGTKEYLSASSWLVHSSRQDSVATFNDAAIFSHGGYSSMQAHVDLREFAF</sequence>
<comment type="caution">
    <text evidence="8">The sequence shown here is derived from an EMBL/GenBank/DDBJ whole genome shotgun (WGS) entry which is preliminary data.</text>
</comment>
<evidence type="ECO:0000256" key="4">
    <source>
        <dbReference type="ARBA" id="ARBA00022737"/>
    </source>
</evidence>